<evidence type="ECO:0000256" key="4">
    <source>
        <dbReference type="ARBA" id="ARBA00023027"/>
    </source>
</evidence>
<protein>
    <submittedName>
        <fullName evidence="9">Oxidoreductase</fullName>
    </submittedName>
</protein>
<dbReference type="PROSITE" id="PS00065">
    <property type="entry name" value="D_2_HYDROXYACID_DH_1"/>
    <property type="match status" value="1"/>
</dbReference>
<dbReference type="Proteomes" id="UP000326546">
    <property type="component" value="Chromosome"/>
</dbReference>
<dbReference type="GO" id="GO:0051287">
    <property type="term" value="F:NAD binding"/>
    <property type="evidence" value="ECO:0007669"/>
    <property type="project" value="InterPro"/>
</dbReference>
<dbReference type="KEGG" id="serw:FY030_14490"/>
<dbReference type="Gene3D" id="3.40.50.720">
    <property type="entry name" value="NAD(P)-binding Rossmann-like Domain"/>
    <property type="match status" value="2"/>
</dbReference>
<dbReference type="OrthoDB" id="9793626at2"/>
<dbReference type="InterPro" id="IPR050857">
    <property type="entry name" value="D-2-hydroxyacid_DH"/>
</dbReference>
<feature type="compositionally biased region" description="Basic and acidic residues" evidence="6">
    <location>
        <begin position="1"/>
        <end position="22"/>
    </location>
</feature>
<dbReference type="InterPro" id="IPR029752">
    <property type="entry name" value="D-isomer_DH_CS1"/>
</dbReference>
<evidence type="ECO:0000256" key="3">
    <source>
        <dbReference type="ARBA" id="ARBA00023002"/>
    </source>
</evidence>
<dbReference type="GO" id="GO:0008652">
    <property type="term" value="P:amino acid biosynthetic process"/>
    <property type="evidence" value="ECO:0007669"/>
    <property type="project" value="UniProtKB-KW"/>
</dbReference>
<name>A0A5J6V847_9MICO</name>
<feature type="region of interest" description="Disordered" evidence="6">
    <location>
        <begin position="1"/>
        <end position="40"/>
    </location>
</feature>
<evidence type="ECO:0000313" key="9">
    <source>
        <dbReference type="EMBL" id="QFG69747.1"/>
    </source>
</evidence>
<keyword evidence="4" id="KW-0520">NAD</keyword>
<proteinExistence type="inferred from homology"/>
<gene>
    <name evidence="9" type="ORF">FY030_14490</name>
</gene>
<accession>A0A5J6V847</accession>
<dbReference type="InterPro" id="IPR036291">
    <property type="entry name" value="NAD(P)-bd_dom_sf"/>
</dbReference>
<dbReference type="PANTHER" id="PTHR42789">
    <property type="entry name" value="D-ISOMER SPECIFIC 2-HYDROXYACID DEHYDROGENASE FAMILY PROTEIN (AFU_ORTHOLOGUE AFUA_6G10090)"/>
    <property type="match status" value="1"/>
</dbReference>
<dbReference type="GO" id="GO:0016616">
    <property type="term" value="F:oxidoreductase activity, acting on the CH-OH group of donors, NAD or NADP as acceptor"/>
    <property type="evidence" value="ECO:0007669"/>
    <property type="project" value="InterPro"/>
</dbReference>
<sequence>MGLLHPRLDAGDQRSLPDRHPDFWPCLRPTGGDRRSGPVSARGRVLITPRSLTATGLDAVAELEPLRRAQFQLLAGPAGRTPSATELTALLAAGDVVGWLAGVELIPAAVLESAGTLRVIARNGVGADNINLQAAARCSIEVRTAPGANAQGVAELALAHGLSLLRSIPQGNAALHDGRWERTKGRELGDIRVGVVGYGSIGRRVAALFTALGASVSVHDPFLTGPVEHELVADLEVLLGRSDLLSLHAPPSADGPLLDKHRMGLLPRGAIVVNTARAALVDSDVMHAALESGAVSGYAVDAFAEEPPVIDELLSHPRTVMSPHVGGFTDGSVRRATEAAVAQLLDVLGGQH</sequence>
<comment type="similarity">
    <text evidence="1 5">Belongs to the D-isomer specific 2-hydroxyacid dehydrogenase family.</text>
</comment>
<keyword evidence="3 5" id="KW-0560">Oxidoreductase</keyword>
<keyword evidence="2" id="KW-0028">Amino-acid biosynthesis</keyword>
<keyword evidence="10" id="KW-1185">Reference proteome</keyword>
<evidence type="ECO:0000313" key="10">
    <source>
        <dbReference type="Proteomes" id="UP000326546"/>
    </source>
</evidence>
<dbReference type="PANTHER" id="PTHR42789:SF1">
    <property type="entry name" value="D-ISOMER SPECIFIC 2-HYDROXYACID DEHYDROGENASE FAMILY PROTEIN (AFU_ORTHOLOGUE AFUA_6G10090)"/>
    <property type="match status" value="1"/>
</dbReference>
<dbReference type="AlphaFoldDB" id="A0A5J6V847"/>
<evidence type="ECO:0000259" key="7">
    <source>
        <dbReference type="Pfam" id="PF00389"/>
    </source>
</evidence>
<dbReference type="Pfam" id="PF02826">
    <property type="entry name" value="2-Hacid_dh_C"/>
    <property type="match status" value="1"/>
</dbReference>
<organism evidence="9 10">
    <name type="scientific">Ornithinimicrobium pratense</name>
    <dbReference type="NCBI Taxonomy" id="2593973"/>
    <lineage>
        <taxon>Bacteria</taxon>
        <taxon>Bacillati</taxon>
        <taxon>Actinomycetota</taxon>
        <taxon>Actinomycetes</taxon>
        <taxon>Micrococcales</taxon>
        <taxon>Ornithinimicrobiaceae</taxon>
        <taxon>Ornithinimicrobium</taxon>
    </lineage>
</organism>
<feature type="domain" description="D-isomer specific 2-hydroxyacid dehydrogenase catalytic" evidence="7">
    <location>
        <begin position="105"/>
        <end position="351"/>
    </location>
</feature>
<feature type="domain" description="D-isomer specific 2-hydroxyacid dehydrogenase NAD-binding" evidence="8">
    <location>
        <begin position="159"/>
        <end position="326"/>
    </location>
</feature>
<dbReference type="SUPFAM" id="SSF51735">
    <property type="entry name" value="NAD(P)-binding Rossmann-fold domains"/>
    <property type="match status" value="1"/>
</dbReference>
<dbReference type="SUPFAM" id="SSF52283">
    <property type="entry name" value="Formate/glycerate dehydrogenase catalytic domain-like"/>
    <property type="match status" value="1"/>
</dbReference>
<dbReference type="EMBL" id="CP044427">
    <property type="protein sequence ID" value="QFG69747.1"/>
    <property type="molecule type" value="Genomic_DNA"/>
</dbReference>
<evidence type="ECO:0000256" key="2">
    <source>
        <dbReference type="ARBA" id="ARBA00022605"/>
    </source>
</evidence>
<evidence type="ECO:0000256" key="6">
    <source>
        <dbReference type="SAM" id="MobiDB-lite"/>
    </source>
</evidence>
<evidence type="ECO:0000256" key="1">
    <source>
        <dbReference type="ARBA" id="ARBA00005854"/>
    </source>
</evidence>
<evidence type="ECO:0000259" key="8">
    <source>
        <dbReference type="Pfam" id="PF02826"/>
    </source>
</evidence>
<reference evidence="9 10" key="1">
    <citation type="submission" date="2019-09" db="EMBL/GenBank/DDBJ databases">
        <title>Serinicoccus pratensis sp. nov., isolated from meadow soil.</title>
        <authorList>
            <person name="Zhang W."/>
        </authorList>
    </citation>
    <scope>NUCLEOTIDE SEQUENCE [LARGE SCALE GENOMIC DNA]</scope>
    <source>
        <strain evidence="9 10">W204</strain>
    </source>
</reference>
<dbReference type="InterPro" id="IPR006139">
    <property type="entry name" value="D-isomer_2_OHA_DH_cat_dom"/>
</dbReference>
<evidence type="ECO:0000256" key="5">
    <source>
        <dbReference type="RuleBase" id="RU003719"/>
    </source>
</evidence>
<dbReference type="Pfam" id="PF00389">
    <property type="entry name" value="2-Hacid_dh"/>
    <property type="match status" value="1"/>
</dbReference>
<dbReference type="InterPro" id="IPR006140">
    <property type="entry name" value="D-isomer_DH_NAD-bd"/>
</dbReference>